<feature type="compositionally biased region" description="Basic and acidic residues" evidence="1">
    <location>
        <begin position="81"/>
        <end position="94"/>
    </location>
</feature>
<dbReference type="EMBL" id="MT234338">
    <property type="protein sequence ID" value="QIW87277.1"/>
    <property type="molecule type" value="Genomic_DNA"/>
</dbReference>
<proteinExistence type="predicted"/>
<accession>A0A858MR74</accession>
<name>A0A858MR74_9CAUD</name>
<gene>
    <name evidence="2" type="ORF">Ab1vBOLIVR1_gp82</name>
</gene>
<feature type="compositionally biased region" description="Low complexity" evidence="1">
    <location>
        <begin position="105"/>
        <end position="119"/>
    </location>
</feature>
<sequence length="144" mass="15397">MTMRITIVQAEIEQAIKAFVLSQLSVAPGQTLTVEFKNTRGEDGATADINITNDAQTGAVIPATPIKRATPVLTTKPTQSVKEEQQSVSEEVRVETPVQEENASEEAPVAEEQQVEVPAPESPVEDAPKSTGSLFASLKRPVNS</sequence>
<keyword evidence="3" id="KW-1185">Reference proteome</keyword>
<dbReference type="Proteomes" id="UP000671973">
    <property type="component" value="Segment"/>
</dbReference>
<evidence type="ECO:0000313" key="2">
    <source>
        <dbReference type="EMBL" id="QIW87277.1"/>
    </source>
</evidence>
<evidence type="ECO:0000256" key="1">
    <source>
        <dbReference type="SAM" id="MobiDB-lite"/>
    </source>
</evidence>
<feature type="region of interest" description="Disordered" evidence="1">
    <location>
        <begin position="72"/>
        <end position="144"/>
    </location>
</feature>
<evidence type="ECO:0000313" key="3">
    <source>
        <dbReference type="Proteomes" id="UP000671973"/>
    </source>
</evidence>
<reference evidence="2 3" key="1">
    <citation type="submission" date="2020-03" db="EMBL/GenBank/DDBJ databases">
        <authorList>
            <person name="Holtappels D."/>
            <person name="Bomans J.P.J."/>
            <person name="Lavigne R."/>
            <person name="Wagemans J."/>
        </authorList>
    </citation>
    <scope>NUCLEOTIDE SEQUENCE [LARGE SCALE GENOMIC DNA]</scope>
    <source>
        <strain evidence="2 3">OLIVR1</strain>
    </source>
</reference>
<protein>
    <submittedName>
        <fullName evidence="2">Uncharacterized protein</fullName>
    </submittedName>
</protein>
<organism evidence="2 3">
    <name type="scientific">Agrobacterium phage OLIVR1</name>
    <dbReference type="NCBI Taxonomy" id="2723769"/>
    <lineage>
        <taxon>Viruses</taxon>
        <taxon>Duplodnaviria</taxon>
        <taxon>Heunggongvirae</taxon>
        <taxon>Uroviricota</taxon>
        <taxon>Caudoviricetes</taxon>
        <taxon>Schitoviridae</taxon>
        <taxon>Oliverunavirus</taxon>
        <taxon>Oliverunavirus OLIVR1</taxon>
    </lineage>
</organism>